<dbReference type="PROSITE" id="PS01180">
    <property type="entry name" value="CUB"/>
    <property type="match status" value="1"/>
</dbReference>
<dbReference type="Pfam" id="PF07699">
    <property type="entry name" value="Ephrin_rec_like"/>
    <property type="match status" value="3"/>
</dbReference>
<dbReference type="InterPro" id="IPR026065">
    <property type="entry name" value="FAM60A"/>
</dbReference>
<evidence type="ECO:0000256" key="17">
    <source>
        <dbReference type="ARBA" id="ARBA00076123"/>
    </source>
</evidence>
<dbReference type="Pfam" id="PF00431">
    <property type="entry name" value="CUB"/>
    <property type="match status" value="1"/>
</dbReference>
<evidence type="ECO:0000259" key="23">
    <source>
        <dbReference type="PROSITE" id="PS50095"/>
    </source>
</evidence>
<keyword evidence="12" id="KW-0472">Membrane</keyword>
<feature type="disulfide bond" evidence="19">
    <location>
        <begin position="1693"/>
        <end position="1703"/>
    </location>
</feature>
<dbReference type="SMART" id="SM00042">
    <property type="entry name" value="CUB"/>
    <property type="match status" value="1"/>
</dbReference>
<evidence type="ECO:0000259" key="22">
    <source>
        <dbReference type="PROSITE" id="PS50026"/>
    </source>
</evidence>
<evidence type="ECO:0000256" key="12">
    <source>
        <dbReference type="ARBA" id="ARBA00023136"/>
    </source>
</evidence>
<feature type="region of interest" description="Disordered" evidence="20">
    <location>
        <begin position="1218"/>
        <end position="1283"/>
    </location>
</feature>
<dbReference type="InterPro" id="IPR049883">
    <property type="entry name" value="NOTCH1_EGF-like"/>
</dbReference>
<evidence type="ECO:0000256" key="1">
    <source>
        <dbReference type="ARBA" id="ARBA00004370"/>
    </source>
</evidence>
<keyword evidence="13 19" id="KW-1015">Disulfide bond</keyword>
<keyword evidence="9" id="KW-0677">Repeat</keyword>
<feature type="compositionally biased region" description="Low complexity" evidence="20">
    <location>
        <begin position="1255"/>
        <end position="1269"/>
    </location>
</feature>
<dbReference type="CDD" id="cd01757">
    <property type="entry name" value="PLAT_RAB6IP1"/>
    <property type="match status" value="1"/>
</dbReference>
<dbReference type="CDD" id="cd00054">
    <property type="entry name" value="EGF_CA"/>
    <property type="match status" value="5"/>
</dbReference>
<dbReference type="PROSITE" id="PS01186">
    <property type="entry name" value="EGF_2"/>
    <property type="match status" value="5"/>
</dbReference>
<dbReference type="InterPro" id="IPR024731">
    <property type="entry name" value="NELL2-like_EGF"/>
</dbReference>
<evidence type="ECO:0000256" key="8">
    <source>
        <dbReference type="ARBA" id="ARBA00022729"/>
    </source>
</evidence>
<evidence type="ECO:0000256" key="20">
    <source>
        <dbReference type="SAM" id="MobiDB-lite"/>
    </source>
</evidence>
<dbReference type="SMART" id="SM00593">
    <property type="entry name" value="RUN"/>
    <property type="match status" value="2"/>
</dbReference>
<sequence length="2362" mass="264839">MQLACSACQGSGRSGRRLTWSLRFHLLIITRERTPLFTLLASPSSRGGDQVADLQRHADLYHAQRTEPRRPHRRSKDPRTTPTLPASSPHAHAARAISALPQRSTVRLCRDTLVMWSECICLITPICSPQACRSSCSSFTRLSLPQPPGTPANSYIQHPHELTAASRSPGPSNRSFTRSFAEQRRNVPYRATPGLRSDPHYNGERRQMVYSQQGPEEGSGGQFVGKAVVLLGNLETGRLPEADDGEVSITAHCSSSSGMCNAPIPPSLLLHFLDAPVSSRHGLSTPMDRMTESKLSVNRRGSVLKLPNKAGVHPGDLGGAHVLGRVPEGTFTQRHPVPGTARSVDAGLPAAATATWPRLSTLYPLRERNHRQTVCLVKDRCQPGEGAPGLANRVHAEMFADHEVFVIQPSQDKESWFTNRDQMQNFDKASFLSDQPEPYLPFLSASWRRPDVFALHREKAIEMRVSKIDHTALHPHLLDMKIGQGRYEQGFFPRLQSDVLSTGPTSNKWTKRSAPAQWRRRDRQKQHAEHLYLDNDQREKYIQEARNLGTTIRQPKLSNLSPSVIAQTNWKFVEGLLKECRNKTKRMLVEKMGREAVELGHGEVSITGVEENTLIASLCDLLERIWSHGLQVKQGKSALWSHLLHYQESKEKKNATPGGLGPPGFIHDTERRKSDGGGSAMPPLKVSLIQDMRHIQNISEIKTDVGKARAWVRLSMEKKLLSRHLKQLLSDHELTKKLYKRYAFLRCDDEKEQFLYHLLSFNAVDYFCFTNVFTTIMIPYHVVVVPSKKLGGSMFTANPWVCVSGELAETGVLQVPRNTLEITFECQNLGKLTTVQMGHDNTGLYAKWLVECVMVRNEITGHTYKFPCGRWLGKGVDDGSLERILVGELMTPSTENDERMCRTPPMQQSPGMMRRFVTISPNSKPKLNTGQIQEGVGEAINGIVKHFHKPEKERGSLTLLLCGEYGLVWALEQVFQHGFKSPRLFKNVFIWDFLEKAQVYFESAEQREVTPDENWQTRVRHFCRFMRAINNTSRNIGKDGKFQMLVCLGARDHLLHHWIALLADCPITAQMYEDTALIKDRSLVNSLIRVLQTLQEFNITLEASLVKGCVKRIRRRFKVFVQIFFATTPTNKQTMFGFHKSKIYRSNDGCCICKTKSSSSRFTDSSRYEETFRLCFGLSEDRVGDICNACVLLVKRWKKLPNGSKKNWNHVVDARAGPGFKVTKPKKIKNGDGKKKSKLKKLHKLKRQTDSDAHSTTSSVSPAQSPSYSNQSDDGSDIESKQRRSTPSIFSFLDRSYWKRQKVCCGIVYKGRFGEVIIDPRLFKPCCSSRKQKTLASTQVATHLPDTLPPQLPEDVKETCRQSAALPEIRADPCADGSDGCHIDAICQTTQGSYKCTCKAGFKGDGKHCEDTDECDLEHNGGCVHECNNIPGNYRCTCYDGFNLAHDGHNCLDVDECKFNNGGCQHTCVNTMGSYECRCKEGFFLSDNQHTCIHRSVEGLNCMNKEHGCAHICRETPRGGVACECRPGFELARNQRGCILTCNHGNGGCQHTCEDTENGPICRCHVRYTLQPDRRSCVERDEATTESSDHNATSFTEVDKRVKRRLLMETCAVNNGGCDCTCKDTSTGVRCSCPVGFTLQPDGKTCKDIDECELHNGGCDHFCRNTIGSFECNCRKGFKLLTDERSCQDIDECFFERTCDHTCVNSPGGFQCLCNKGYTMYGLAHCGDINECSVNNGGCEQGCENTVGGFECFCRPGYKLHWNKKDCIEAEGLPPEKPPSKPTLNCSKQEGGDRCFLTCQSQVHISSGTEDSYTVTCGMPLPCLADAQKNNSGLYCLGPEMTSVPRIKTTATFKSGTAKCNLKRSQEKLKESLNSARSDSRFLFTENVQFSYVSLRCTSSGQRTRSRHGRKAGEEDGSSITAEFELDVNVEEVTAESCDLNCVRRRSEKRLRKTIRTLRKSINREQFHLHFAGSDYELSRNPDQPAELAGHCAGGQVLMGRKCVSCSVGTYYDGDQGRCVLCPAGTYQDEEGQMSCEVCPGPEGREVSKVVGAQNMSECGGQCSPGHYSHDGFLPCLPCLLGTYQPEVGRTTCFPCGGNLVTKRSGAVTFQECETKVQCSPGHYYNTSTHRCIRCPMGTYQGEFGQNYCVSCPGNTTTDFDGSTNIMQCKNRQCGGELGDFTGYIESPNYPGNYPANIECTWTINPPPKRRILIVVPEIFLPIEDECGDYLVMRKSSLSNSVTTYETCQTYERPIAFTSRSKRLWIQFRSNEGNSGKGFQVPYVTYDEDYQELIEDIVRDGRLYASENHQEILKDKKLMKALFDVLAHPQNFFNYTAQESREMFPKSFIRFLRSKVLRFLRP</sequence>
<dbReference type="InterPro" id="IPR011641">
    <property type="entry name" value="Tyr-kin_ephrin_A/B_rcpt-like"/>
</dbReference>
<dbReference type="GO" id="GO:0007165">
    <property type="term" value="P:signal transduction"/>
    <property type="evidence" value="ECO:0007669"/>
    <property type="project" value="TreeGrafter"/>
</dbReference>
<evidence type="ECO:0000256" key="15">
    <source>
        <dbReference type="ARBA" id="ARBA00064610"/>
    </source>
</evidence>
<dbReference type="InterPro" id="IPR000742">
    <property type="entry name" value="EGF"/>
</dbReference>
<evidence type="ECO:0000256" key="9">
    <source>
        <dbReference type="ARBA" id="ARBA00022737"/>
    </source>
</evidence>
<dbReference type="InterPro" id="IPR052071">
    <property type="entry name" value="SCUB_EGF-like_domain"/>
</dbReference>
<dbReference type="SUPFAM" id="SSF140741">
    <property type="entry name" value="RUN domain-like"/>
    <property type="match status" value="2"/>
</dbReference>
<evidence type="ECO:0000256" key="6">
    <source>
        <dbReference type="ARBA" id="ARBA00022553"/>
    </source>
</evidence>
<keyword evidence="6" id="KW-0597">Phosphoprotein</keyword>
<comment type="subunit">
    <text evidence="15">Forms homooligomers. Forms heterooligomers with SCUBE1 and SCUBE2. Interacts with TGFBR2 through the CUB domain; this interaction does not affect TGFB1-binding to TGFBR2. Interacts with BMP2, BMP4 and BMP7; the interaction is mediated by the CUB domain. Interacts with BMPR1A, BMPR1B and BMPR2; the interaction with BMPR1A and BMPR1B is BMP2- and BMP4-dependent.</text>
</comment>
<keyword evidence="5 19" id="KW-0245">EGF-like domain</keyword>
<dbReference type="FunFam" id="2.60.60.20:FF:000001">
    <property type="entry name" value="DENN domain containing 5B"/>
    <property type="match status" value="1"/>
</dbReference>
<dbReference type="Proteomes" id="UP001279410">
    <property type="component" value="Unassembled WGS sequence"/>
</dbReference>
<keyword evidence="11" id="KW-0446">Lipid-binding</keyword>
<dbReference type="SUPFAM" id="SSF49854">
    <property type="entry name" value="Spermadhesin, CUB domain"/>
    <property type="match status" value="1"/>
</dbReference>
<protein>
    <recommendedName>
        <fullName evidence="16">Signal peptide, CUB and EGF-like domain-containing protein 3</fullName>
    </recommendedName>
    <alternativeName>
        <fullName evidence="18">Protein CEGP1</fullName>
    </alternativeName>
    <alternativeName>
        <fullName evidence="17">Scube/You</fullName>
    </alternativeName>
</protein>
<evidence type="ECO:0000256" key="13">
    <source>
        <dbReference type="ARBA" id="ARBA00023157"/>
    </source>
</evidence>
<dbReference type="Gene3D" id="2.60.60.20">
    <property type="entry name" value="PLAT/LH2 domain"/>
    <property type="match status" value="1"/>
</dbReference>
<dbReference type="InterPro" id="IPR018097">
    <property type="entry name" value="EGF_Ca-bd_CS"/>
</dbReference>
<gene>
    <name evidence="25" type="ORF">AKAME5_000163400</name>
</gene>
<feature type="domain" description="EGF-like" evidence="22">
    <location>
        <begin position="1689"/>
        <end position="1727"/>
    </location>
</feature>
<dbReference type="PANTHER" id="PTHR24046:SF3">
    <property type="entry name" value="SIGNAL PEPTIDE, CUB AND EGF-LIKE DOMAIN-CONTAINING PROTEIN 2"/>
    <property type="match status" value="1"/>
</dbReference>
<feature type="compositionally biased region" description="Basic residues" evidence="20">
    <location>
        <begin position="1235"/>
        <end position="1246"/>
    </location>
</feature>
<keyword evidence="8" id="KW-0732">Signal</keyword>
<dbReference type="GO" id="GO:0005085">
    <property type="term" value="F:guanyl-nucleotide exchange factor activity"/>
    <property type="evidence" value="ECO:0007669"/>
    <property type="project" value="UniProtKB-KW"/>
</dbReference>
<dbReference type="SMART" id="SM00181">
    <property type="entry name" value="EGF"/>
    <property type="match status" value="11"/>
</dbReference>
<dbReference type="FunFam" id="1.20.58.900:FF:000003">
    <property type="entry name" value="DENN domain containing 5A"/>
    <property type="match status" value="1"/>
</dbReference>
<organism evidence="25 26">
    <name type="scientific">Lates japonicus</name>
    <name type="common">Japanese lates</name>
    <dbReference type="NCBI Taxonomy" id="270547"/>
    <lineage>
        <taxon>Eukaryota</taxon>
        <taxon>Metazoa</taxon>
        <taxon>Chordata</taxon>
        <taxon>Craniata</taxon>
        <taxon>Vertebrata</taxon>
        <taxon>Euteleostomi</taxon>
        <taxon>Actinopterygii</taxon>
        <taxon>Neopterygii</taxon>
        <taxon>Teleostei</taxon>
        <taxon>Neoteleostei</taxon>
        <taxon>Acanthomorphata</taxon>
        <taxon>Carangaria</taxon>
        <taxon>Carangaria incertae sedis</taxon>
        <taxon>Centropomidae</taxon>
        <taxon>Lates</taxon>
    </lineage>
</organism>
<dbReference type="PANTHER" id="PTHR24046">
    <property type="entry name" value="SIGNAL PEPTIDE, CUB AND EGF-LIKE DOMAIN-CONTAINING"/>
    <property type="match status" value="1"/>
</dbReference>
<evidence type="ECO:0000256" key="14">
    <source>
        <dbReference type="ARBA" id="ARBA00023180"/>
    </source>
</evidence>
<feature type="region of interest" description="Disordered" evidence="20">
    <location>
        <begin position="162"/>
        <end position="202"/>
    </location>
</feature>
<dbReference type="InterPro" id="IPR026823">
    <property type="entry name" value="cEGF"/>
</dbReference>
<comment type="similarity">
    <text evidence="3">Belongs to the RAB6IP1 family.</text>
</comment>
<dbReference type="FunFam" id="2.10.25.10:FF:000032">
    <property type="entry name" value="signal peptide, CUB and EGF-like domain-containing protein 2 isoform X1"/>
    <property type="match status" value="1"/>
</dbReference>
<dbReference type="CDD" id="cd17690">
    <property type="entry name" value="RUN1_DENND5A"/>
    <property type="match status" value="1"/>
</dbReference>
<evidence type="ECO:0000313" key="26">
    <source>
        <dbReference type="Proteomes" id="UP001279410"/>
    </source>
</evidence>
<dbReference type="InterPro" id="IPR047294">
    <property type="entry name" value="RUN1_DENND5A"/>
</dbReference>
<dbReference type="FunFam" id="2.60.120.290:FF:000002">
    <property type="entry name" value="Signal peptide, CUB domain and EGF-like domain-containing 2"/>
    <property type="match status" value="1"/>
</dbReference>
<dbReference type="Pfam" id="PF01477">
    <property type="entry name" value="PLAT"/>
    <property type="match status" value="1"/>
</dbReference>
<comment type="caution">
    <text evidence="25">The sequence shown here is derived from an EMBL/GenBank/DDBJ whole genome shotgun (WGS) entry which is preliminary data.</text>
</comment>
<evidence type="ECO:0000313" key="25">
    <source>
        <dbReference type="EMBL" id="GLD47461.1"/>
    </source>
</evidence>
<dbReference type="Gene3D" id="1.20.58.900">
    <property type="match status" value="3"/>
</dbReference>
<dbReference type="InterPro" id="IPR047277">
    <property type="entry name" value="PLAT_RAB6IP1"/>
</dbReference>
<feature type="compositionally biased region" description="Polar residues" evidence="20">
    <location>
        <begin position="165"/>
        <end position="180"/>
    </location>
</feature>
<dbReference type="FunFam" id="2.10.25.10:FF:000030">
    <property type="entry name" value="Signal peptide, CUB domain and EGF-like domain-containing 2"/>
    <property type="match status" value="1"/>
</dbReference>
<dbReference type="PROSITE" id="PS50026">
    <property type="entry name" value="EGF_3"/>
    <property type="match status" value="4"/>
</dbReference>
<dbReference type="Pfam" id="PF02759">
    <property type="entry name" value="RUN"/>
    <property type="match status" value="2"/>
</dbReference>
<keyword evidence="10" id="KW-0106">Calcium</keyword>
<dbReference type="Pfam" id="PF07645">
    <property type="entry name" value="EGF_CA"/>
    <property type="match status" value="1"/>
</dbReference>
<evidence type="ECO:0000256" key="11">
    <source>
        <dbReference type="ARBA" id="ARBA00023121"/>
    </source>
</evidence>
<feature type="domain" description="CUB" evidence="21">
    <location>
        <begin position="2174"/>
        <end position="2286"/>
    </location>
</feature>
<dbReference type="GO" id="GO:0009966">
    <property type="term" value="P:regulation of signal transduction"/>
    <property type="evidence" value="ECO:0007669"/>
    <property type="project" value="UniProtKB-ARBA"/>
</dbReference>
<dbReference type="SUPFAM" id="SSF57184">
    <property type="entry name" value="Growth factor receptor domain"/>
    <property type="match status" value="5"/>
</dbReference>
<feature type="compositionally biased region" description="Low complexity" evidence="20">
    <location>
        <begin position="84"/>
        <end position="95"/>
    </location>
</feature>
<evidence type="ECO:0000256" key="7">
    <source>
        <dbReference type="ARBA" id="ARBA00022658"/>
    </source>
</evidence>
<dbReference type="Pfam" id="PF12662">
    <property type="entry name" value="cEGF"/>
    <property type="match status" value="1"/>
</dbReference>
<dbReference type="FunFam" id="2.10.25.10:FF:000008">
    <property type="entry name" value="Signal peptide, CUB domain, EGF-like 2"/>
    <property type="match status" value="2"/>
</dbReference>
<dbReference type="InterPro" id="IPR000152">
    <property type="entry name" value="EGF-type_Asp/Asn_hydroxyl_site"/>
</dbReference>
<evidence type="ECO:0000256" key="4">
    <source>
        <dbReference type="ARBA" id="ARBA00022525"/>
    </source>
</evidence>
<comment type="caution">
    <text evidence="19">Lacks conserved residue(s) required for the propagation of feature annotation.</text>
</comment>
<dbReference type="InterPro" id="IPR004012">
    <property type="entry name" value="Run_dom"/>
</dbReference>
<keyword evidence="4" id="KW-0964">Secreted</keyword>
<evidence type="ECO:0000256" key="16">
    <source>
        <dbReference type="ARBA" id="ARBA00067360"/>
    </source>
</evidence>
<dbReference type="Pfam" id="PF14670">
    <property type="entry name" value="FXa_inhibition"/>
    <property type="match status" value="4"/>
</dbReference>
<dbReference type="InterPro" id="IPR000859">
    <property type="entry name" value="CUB_dom"/>
</dbReference>
<dbReference type="FunFam" id="1.20.58.900:FF:000008">
    <property type="entry name" value="DENN domain containing 5B"/>
    <property type="match status" value="1"/>
</dbReference>
<feature type="domain" description="RUN" evidence="24">
    <location>
        <begin position="609"/>
        <end position="774"/>
    </location>
</feature>
<proteinExistence type="inferred from homology"/>
<dbReference type="FunFam" id="2.10.25.10:FF:000256">
    <property type="entry name" value="Signal peptide, CUB domain and EGF like domain containing 2"/>
    <property type="match status" value="1"/>
</dbReference>
<dbReference type="PROSITE" id="PS50826">
    <property type="entry name" value="RUN"/>
    <property type="match status" value="2"/>
</dbReference>
<dbReference type="EMBL" id="BRZM01000003">
    <property type="protein sequence ID" value="GLD47461.1"/>
    <property type="molecule type" value="Genomic_DNA"/>
</dbReference>
<evidence type="ECO:0000256" key="19">
    <source>
        <dbReference type="PROSITE-ProRule" id="PRU00076"/>
    </source>
</evidence>
<dbReference type="FunFam" id="1.20.58.900:FF:000007">
    <property type="entry name" value="DENN domain-containing protein 5B"/>
    <property type="match status" value="1"/>
</dbReference>
<dbReference type="SUPFAM" id="SSF57196">
    <property type="entry name" value="EGF/Laminin"/>
    <property type="match status" value="1"/>
</dbReference>
<feature type="region of interest" description="Disordered" evidence="20">
    <location>
        <begin position="651"/>
        <end position="680"/>
    </location>
</feature>
<feature type="domain" description="EGF-like" evidence="22">
    <location>
        <begin position="1370"/>
        <end position="1410"/>
    </location>
</feature>
<evidence type="ECO:0000256" key="5">
    <source>
        <dbReference type="ARBA" id="ARBA00022536"/>
    </source>
</evidence>
<dbReference type="PROSITE" id="PS01187">
    <property type="entry name" value="EGF_CA"/>
    <property type="match status" value="3"/>
</dbReference>
<dbReference type="CDD" id="cd00041">
    <property type="entry name" value="CUB"/>
    <property type="match status" value="1"/>
</dbReference>
<dbReference type="InterPro" id="IPR009030">
    <property type="entry name" value="Growth_fac_rcpt_cys_sf"/>
</dbReference>
<feature type="region of interest" description="Disordered" evidence="20">
    <location>
        <begin position="61"/>
        <end position="95"/>
    </location>
</feature>
<keyword evidence="7" id="KW-0344">Guanine-nucleotide releasing factor</keyword>
<dbReference type="Gene3D" id="2.10.50.10">
    <property type="entry name" value="Tumor Necrosis Factor Receptor, subunit A, domain 2"/>
    <property type="match status" value="3"/>
</dbReference>
<evidence type="ECO:0000256" key="2">
    <source>
        <dbReference type="ARBA" id="ARBA00004613"/>
    </source>
</evidence>
<feature type="domain" description="PLAT" evidence="23">
    <location>
        <begin position="778"/>
        <end position="886"/>
    </location>
</feature>
<evidence type="ECO:0000256" key="10">
    <source>
        <dbReference type="ARBA" id="ARBA00022837"/>
    </source>
</evidence>
<dbReference type="GO" id="GO:0005615">
    <property type="term" value="C:extracellular space"/>
    <property type="evidence" value="ECO:0007669"/>
    <property type="project" value="TreeGrafter"/>
</dbReference>
<comment type="subcellular location">
    <subcellularLocation>
        <location evidence="1">Membrane</location>
    </subcellularLocation>
    <subcellularLocation>
        <location evidence="2">Secreted</location>
    </subcellularLocation>
</comment>
<dbReference type="SUPFAM" id="SSF49723">
    <property type="entry name" value="Lipase/lipooxygenase domain (PLAT/LH2 domain)"/>
    <property type="match status" value="1"/>
</dbReference>
<dbReference type="InterPro" id="IPR035914">
    <property type="entry name" value="Sperma_CUB_dom_sf"/>
</dbReference>
<dbReference type="PROSITE" id="PS00010">
    <property type="entry name" value="ASX_HYDROXYL"/>
    <property type="match status" value="4"/>
</dbReference>
<dbReference type="InterPro" id="IPR036392">
    <property type="entry name" value="PLAT/LH2_dom_sf"/>
</dbReference>
<dbReference type="InterPro" id="IPR047295">
    <property type="entry name" value="RUN2_DENND5A"/>
</dbReference>
<evidence type="ECO:0000259" key="21">
    <source>
        <dbReference type="PROSITE" id="PS01180"/>
    </source>
</evidence>
<dbReference type="SMART" id="SM00179">
    <property type="entry name" value="EGF_CA"/>
    <property type="match status" value="7"/>
</dbReference>
<feature type="domain" description="RUN" evidence="24">
    <location>
        <begin position="958"/>
        <end position="1106"/>
    </location>
</feature>
<dbReference type="GO" id="GO:0016020">
    <property type="term" value="C:membrane"/>
    <property type="evidence" value="ECO:0007669"/>
    <property type="project" value="UniProtKB-SubCell"/>
</dbReference>
<evidence type="ECO:0000259" key="24">
    <source>
        <dbReference type="PROSITE" id="PS50826"/>
    </source>
</evidence>
<dbReference type="InterPro" id="IPR037213">
    <property type="entry name" value="Run_dom_sf"/>
</dbReference>
<feature type="domain" description="EGF-like" evidence="22">
    <location>
        <begin position="1453"/>
        <end position="1489"/>
    </location>
</feature>
<evidence type="ECO:0000256" key="3">
    <source>
        <dbReference type="ARBA" id="ARBA00006664"/>
    </source>
</evidence>
<reference evidence="25" key="1">
    <citation type="submission" date="2022-08" db="EMBL/GenBank/DDBJ databases">
        <title>Genome sequencing of akame (Lates japonicus).</title>
        <authorList>
            <person name="Hashiguchi Y."/>
            <person name="Takahashi H."/>
        </authorList>
    </citation>
    <scope>NUCLEOTIDE SEQUENCE</scope>
    <source>
        <strain evidence="25">Kochi</strain>
    </source>
</reference>
<dbReference type="Gene3D" id="2.60.120.290">
    <property type="entry name" value="Spermadhesin, CUB domain"/>
    <property type="match status" value="1"/>
</dbReference>
<dbReference type="PROSITE" id="PS50095">
    <property type="entry name" value="PLAT"/>
    <property type="match status" value="1"/>
</dbReference>
<dbReference type="Gene3D" id="2.10.25.10">
    <property type="entry name" value="Laminin"/>
    <property type="match status" value="9"/>
</dbReference>
<dbReference type="CDD" id="cd17692">
    <property type="entry name" value="RUN2_DENND5A"/>
    <property type="match status" value="1"/>
</dbReference>
<dbReference type="Pfam" id="PF12947">
    <property type="entry name" value="EGF_3"/>
    <property type="match status" value="1"/>
</dbReference>
<feature type="domain" description="EGF-like" evidence="22">
    <location>
        <begin position="1648"/>
        <end position="1688"/>
    </location>
</feature>
<dbReference type="InterPro" id="IPR001881">
    <property type="entry name" value="EGF-like_Ca-bd_dom"/>
</dbReference>
<dbReference type="Pfam" id="PF15396">
    <property type="entry name" value="FAM60A"/>
    <property type="match status" value="1"/>
</dbReference>
<dbReference type="GO" id="GO:0005509">
    <property type="term" value="F:calcium ion binding"/>
    <property type="evidence" value="ECO:0007669"/>
    <property type="project" value="InterPro"/>
</dbReference>
<dbReference type="InterPro" id="IPR001024">
    <property type="entry name" value="PLAT/LH2_dom"/>
</dbReference>
<name>A0AAD3QXP0_LATJO</name>
<dbReference type="FunFam" id="2.10.25.10:FF:000237">
    <property type="entry name" value="Signal peptide, CUB domain and EGF like domain containing 2"/>
    <property type="match status" value="1"/>
</dbReference>
<dbReference type="GO" id="GO:0008289">
    <property type="term" value="F:lipid binding"/>
    <property type="evidence" value="ECO:0007669"/>
    <property type="project" value="UniProtKB-KW"/>
</dbReference>
<keyword evidence="26" id="KW-1185">Reference proteome</keyword>
<dbReference type="SMART" id="SM01411">
    <property type="entry name" value="Ephrin_rec_like"/>
    <property type="match status" value="3"/>
</dbReference>
<dbReference type="FunFam" id="2.10.50.10:FF:000029">
    <property type="entry name" value="Signal peptide, CUB domain and EGF like domain containing 2"/>
    <property type="match status" value="1"/>
</dbReference>
<accession>A0AAD3QXP0</accession>
<keyword evidence="14" id="KW-0325">Glycoprotein</keyword>
<dbReference type="FunFam" id="2.10.25.10:FF:000028">
    <property type="entry name" value="Signal peptide, CUB domain and EGF-like domain-containing 2"/>
    <property type="match status" value="1"/>
</dbReference>
<dbReference type="FunFam" id="2.10.25.10:FF:000035">
    <property type="entry name" value="Signal peptide, CUB domain and EGF-like domain-containing 2"/>
    <property type="match status" value="1"/>
</dbReference>
<evidence type="ECO:0000256" key="18">
    <source>
        <dbReference type="ARBA" id="ARBA00080914"/>
    </source>
</evidence>
<dbReference type="FunFam" id="2.10.50.10:FF:000008">
    <property type="entry name" value="Signal peptide, CUB domain and EGF-like domain-containing 3"/>
    <property type="match status" value="1"/>
</dbReference>
<dbReference type="FunFam" id="2.10.50.10:FF:000002">
    <property type="entry name" value="signal peptide, CUB and EGF-like domain-containing protein 2 isoform X1"/>
    <property type="match status" value="1"/>
</dbReference>
<dbReference type="GO" id="GO:0009986">
    <property type="term" value="C:cell surface"/>
    <property type="evidence" value="ECO:0007669"/>
    <property type="project" value="TreeGrafter"/>
</dbReference>
<dbReference type="GO" id="GO:0045669">
    <property type="term" value="P:positive regulation of osteoblast differentiation"/>
    <property type="evidence" value="ECO:0007669"/>
    <property type="project" value="UniProtKB-ARBA"/>
</dbReference>